<organism evidence="1 2">
    <name type="scientific">Nonomuraea solani</name>
    <dbReference type="NCBI Taxonomy" id="1144553"/>
    <lineage>
        <taxon>Bacteria</taxon>
        <taxon>Bacillati</taxon>
        <taxon>Actinomycetota</taxon>
        <taxon>Actinomycetes</taxon>
        <taxon>Streptosporangiales</taxon>
        <taxon>Streptosporangiaceae</taxon>
        <taxon>Nonomuraea</taxon>
    </lineage>
</organism>
<protein>
    <submittedName>
        <fullName evidence="1">8-oxo-dGTP diphosphatase</fullName>
    </submittedName>
</protein>
<accession>A0A1H6ESV1</accession>
<proteinExistence type="predicted"/>
<sequence>MDDKWFAFVDDDRLHLHRSWTGVQEFQADFQPCDGGRRIAKVAIESSRRRYRRRYEDSDRLLLELLIDTVLLGSYDVSRWRHLYEQMT</sequence>
<evidence type="ECO:0000313" key="1">
    <source>
        <dbReference type="EMBL" id="SEH00473.1"/>
    </source>
</evidence>
<dbReference type="EMBL" id="FNVT01000016">
    <property type="protein sequence ID" value="SEH00473.1"/>
    <property type="molecule type" value="Genomic_DNA"/>
</dbReference>
<evidence type="ECO:0000313" key="2">
    <source>
        <dbReference type="Proteomes" id="UP000236732"/>
    </source>
</evidence>
<gene>
    <name evidence="1" type="ORF">SAMN05444920_116208</name>
</gene>
<dbReference type="AlphaFoldDB" id="A0A1H6ESV1"/>
<reference evidence="1 2" key="1">
    <citation type="submission" date="2016-10" db="EMBL/GenBank/DDBJ databases">
        <authorList>
            <person name="de Groot N.N."/>
        </authorList>
    </citation>
    <scope>NUCLEOTIDE SEQUENCE [LARGE SCALE GENOMIC DNA]</scope>
    <source>
        <strain evidence="1 2">CGMCC 4.7037</strain>
    </source>
</reference>
<dbReference type="Proteomes" id="UP000236732">
    <property type="component" value="Unassembled WGS sequence"/>
</dbReference>
<name>A0A1H6ESV1_9ACTN</name>
<keyword evidence="2" id="KW-1185">Reference proteome</keyword>